<organism evidence="2 3">
    <name type="scientific">Trichococcus palustris</name>
    <dbReference type="NCBI Taxonomy" id="140314"/>
    <lineage>
        <taxon>Bacteria</taxon>
        <taxon>Bacillati</taxon>
        <taxon>Bacillota</taxon>
        <taxon>Bacilli</taxon>
        <taxon>Lactobacillales</taxon>
        <taxon>Carnobacteriaceae</taxon>
        <taxon>Trichococcus</taxon>
    </lineage>
</organism>
<accession>A0A143YA40</accession>
<name>A0A143YA40_9LACT</name>
<dbReference type="Gene3D" id="1.10.287.1080">
    <property type="entry name" value="MazG-like"/>
    <property type="match status" value="1"/>
</dbReference>
<keyword evidence="3" id="KW-1185">Reference proteome</keyword>
<dbReference type="AlphaFoldDB" id="A0A143YA40"/>
<feature type="domain" description="NTP pyrophosphohydrolase MazG-like" evidence="1">
    <location>
        <begin position="19"/>
        <end position="96"/>
    </location>
</feature>
<evidence type="ECO:0000259" key="1">
    <source>
        <dbReference type="Pfam" id="PF03819"/>
    </source>
</evidence>
<dbReference type="EMBL" id="FJNE01000002">
    <property type="protein sequence ID" value="CZQ84750.1"/>
    <property type="molecule type" value="Genomic_DNA"/>
</dbReference>
<evidence type="ECO:0000313" key="2">
    <source>
        <dbReference type="EMBL" id="CZQ84750.1"/>
    </source>
</evidence>
<dbReference type="RefSeq" id="WP_087032081.1">
    <property type="nucleotide sequence ID" value="NZ_FJNE01000002.1"/>
</dbReference>
<dbReference type="PANTHER" id="PTHR42692">
    <property type="entry name" value="NUCLEOTIDE PYROPHOSPHOHYDROLASE"/>
    <property type="match status" value="1"/>
</dbReference>
<dbReference type="Proteomes" id="UP000242754">
    <property type="component" value="Unassembled WGS sequence"/>
</dbReference>
<sequence>MQKQVDDFISQFKTGYFSPLGQMARLTEEMGELAREISHHYGDKPKKSSEKPRSVEEEAGDVLFVLLALANSLEIDMSEAFTGAIEKYKIRDANRFERKENAE</sequence>
<dbReference type="CDD" id="cd11531">
    <property type="entry name" value="NTP-PPase_BsYpjD"/>
    <property type="match status" value="1"/>
</dbReference>
<reference evidence="2 3" key="1">
    <citation type="submission" date="2016-02" db="EMBL/GenBank/DDBJ databases">
        <authorList>
            <person name="Wen L."/>
            <person name="He K."/>
            <person name="Yang H."/>
        </authorList>
    </citation>
    <scope>NUCLEOTIDE SEQUENCE [LARGE SCALE GENOMIC DNA]</scope>
    <source>
        <strain evidence="2">Trichococcus palustris</strain>
    </source>
</reference>
<dbReference type="InterPro" id="IPR012359">
    <property type="entry name" value="MazG-related_YpjD"/>
</dbReference>
<protein>
    <recommendedName>
        <fullName evidence="1">NTP pyrophosphohydrolase MazG-like domain-containing protein</fullName>
    </recommendedName>
</protein>
<dbReference type="PIRSF" id="PIRSF029904">
    <property type="entry name" value="UCP029904_pph"/>
    <property type="match status" value="1"/>
</dbReference>
<gene>
    <name evidence="2" type="ORF">Tpal_532</name>
</gene>
<dbReference type="PANTHER" id="PTHR42692:SF1">
    <property type="entry name" value="NUCLEOTIDE PYROPHOSPHOHYDROLASE"/>
    <property type="match status" value="1"/>
</dbReference>
<dbReference type="Pfam" id="PF03819">
    <property type="entry name" value="MazG"/>
    <property type="match status" value="1"/>
</dbReference>
<proteinExistence type="predicted"/>
<dbReference type="STRING" id="140314.SAMN04488076_10116"/>
<evidence type="ECO:0000313" key="3">
    <source>
        <dbReference type="Proteomes" id="UP000242754"/>
    </source>
</evidence>
<dbReference type="SUPFAM" id="SSF101386">
    <property type="entry name" value="all-alpha NTP pyrophosphatases"/>
    <property type="match status" value="1"/>
</dbReference>
<dbReference type="OrthoDB" id="9807397at2"/>
<dbReference type="InterPro" id="IPR047046">
    <property type="entry name" value="YpjD/YvdC"/>
</dbReference>
<dbReference type="InterPro" id="IPR004518">
    <property type="entry name" value="MazG-like_dom"/>
</dbReference>